<evidence type="ECO:0000259" key="1">
    <source>
        <dbReference type="Pfam" id="PF00144"/>
    </source>
</evidence>
<evidence type="ECO:0000313" key="3">
    <source>
        <dbReference type="Proteomes" id="UP000598775"/>
    </source>
</evidence>
<keyword evidence="3" id="KW-1185">Reference proteome</keyword>
<sequence>MKAFAQTPIAEPGTEYQYLNAGYIILGRIAELAAGEPYDALIRARFIDALGLTSTYLDGYGTGPDALAGYDLTCGAGNGSDCLGKPSTPTATRPSPQWTGAWSAGGMVSSARDQAVWIRALVAGDVLDAAHKQVMQTLTPLSSAYYSGAYGKAGLTPVQLGEGAGLATWAVPGVGTCLGHAGSIPGSNGVAAYCPDAQLSIVILNDIDPAGTAPGYPGLVDLAPAALAALKG</sequence>
<feature type="domain" description="Beta-lactamase-related" evidence="1">
    <location>
        <begin position="5"/>
        <end position="204"/>
    </location>
</feature>
<reference evidence="2 3" key="1">
    <citation type="journal article" date="2014" name="Int. J. Syst. Evol. Microbiol.">
        <title>Complete genome sequence of Corynebacterium casei LMG S-19264T (=DSM 44701T), isolated from a smear-ripened cheese.</title>
        <authorList>
            <consortium name="US DOE Joint Genome Institute (JGI-PGF)"/>
            <person name="Walter F."/>
            <person name="Albersmeier A."/>
            <person name="Kalinowski J."/>
            <person name="Ruckert C."/>
        </authorList>
    </citation>
    <scope>NUCLEOTIDE SEQUENCE [LARGE SCALE GENOMIC DNA]</scope>
    <source>
        <strain evidence="2 3">CGMCC 1.12976</strain>
    </source>
</reference>
<name>A0A917B3D6_9MICO</name>
<dbReference type="PANTHER" id="PTHR46825">
    <property type="entry name" value="D-ALANYL-D-ALANINE-CARBOXYPEPTIDASE/ENDOPEPTIDASE AMPH"/>
    <property type="match status" value="1"/>
</dbReference>
<comment type="caution">
    <text evidence="2">The sequence shown here is derived from an EMBL/GenBank/DDBJ whole genome shotgun (WGS) entry which is preliminary data.</text>
</comment>
<dbReference type="SUPFAM" id="SSF56601">
    <property type="entry name" value="beta-lactamase/transpeptidase-like"/>
    <property type="match status" value="1"/>
</dbReference>
<dbReference type="Gene3D" id="3.40.710.10">
    <property type="entry name" value="DD-peptidase/beta-lactamase superfamily"/>
    <property type="match status" value="1"/>
</dbReference>
<dbReference type="InterPro" id="IPR050491">
    <property type="entry name" value="AmpC-like"/>
</dbReference>
<dbReference type="Pfam" id="PF00144">
    <property type="entry name" value="Beta-lactamase"/>
    <property type="match status" value="1"/>
</dbReference>
<dbReference type="PANTHER" id="PTHR46825:SF9">
    <property type="entry name" value="BETA-LACTAMASE-RELATED DOMAIN-CONTAINING PROTEIN"/>
    <property type="match status" value="1"/>
</dbReference>
<dbReference type="InterPro" id="IPR012338">
    <property type="entry name" value="Beta-lactam/transpept-like"/>
</dbReference>
<evidence type="ECO:0000313" key="2">
    <source>
        <dbReference type="EMBL" id="GGF15886.1"/>
    </source>
</evidence>
<dbReference type="EMBL" id="BMGP01000001">
    <property type="protein sequence ID" value="GGF15886.1"/>
    <property type="molecule type" value="Genomic_DNA"/>
</dbReference>
<dbReference type="Proteomes" id="UP000598775">
    <property type="component" value="Unassembled WGS sequence"/>
</dbReference>
<dbReference type="InterPro" id="IPR001466">
    <property type="entry name" value="Beta-lactam-related"/>
</dbReference>
<accession>A0A917B3D6</accession>
<dbReference type="AlphaFoldDB" id="A0A917B3D6"/>
<protein>
    <recommendedName>
        <fullName evidence="1">Beta-lactamase-related domain-containing protein</fullName>
    </recommendedName>
</protein>
<organism evidence="2 3">
    <name type="scientific">Subtercola lobariae</name>
    <dbReference type="NCBI Taxonomy" id="1588641"/>
    <lineage>
        <taxon>Bacteria</taxon>
        <taxon>Bacillati</taxon>
        <taxon>Actinomycetota</taxon>
        <taxon>Actinomycetes</taxon>
        <taxon>Micrococcales</taxon>
        <taxon>Microbacteriaceae</taxon>
        <taxon>Subtercola</taxon>
    </lineage>
</organism>
<proteinExistence type="predicted"/>
<gene>
    <name evidence="2" type="ORF">GCM10011399_07170</name>
</gene>